<reference evidence="1 2" key="1">
    <citation type="submission" date="2016-10" db="EMBL/GenBank/DDBJ databases">
        <title>The Draft Genome Sequence of the Potato Rhizosphere Bacteria Ochrobactrum sp. IPA7.2.</title>
        <authorList>
            <person name="Gogoleva N.E."/>
            <person name="Khlopko Y.A."/>
            <person name="Burygin G.L."/>
            <person name="Plotnikov A.O."/>
        </authorList>
    </citation>
    <scope>NUCLEOTIDE SEQUENCE [LARGE SCALE GENOMIC DNA]</scope>
    <source>
        <strain evidence="1 2">IPA7.2</strain>
    </source>
</reference>
<name>A0A1J6I7Z1_9HYPH</name>
<dbReference type="Proteomes" id="UP000182985">
    <property type="component" value="Unassembled WGS sequence"/>
</dbReference>
<comment type="caution">
    <text evidence="1">The sequence shown here is derived from an EMBL/GenBank/DDBJ whole genome shotgun (WGS) entry which is preliminary data.</text>
</comment>
<dbReference type="AlphaFoldDB" id="A0A1J6I7Z1"/>
<organism evidence="1 2">
    <name type="scientific">Brucella cytisi</name>
    <dbReference type="NCBI Taxonomy" id="407152"/>
    <lineage>
        <taxon>Bacteria</taxon>
        <taxon>Pseudomonadati</taxon>
        <taxon>Pseudomonadota</taxon>
        <taxon>Alphaproteobacteria</taxon>
        <taxon>Hyphomicrobiales</taxon>
        <taxon>Brucellaceae</taxon>
        <taxon>Brucella/Ochrobactrum group</taxon>
        <taxon>Brucella</taxon>
    </lineage>
</organism>
<evidence type="ECO:0000313" key="2">
    <source>
        <dbReference type="Proteomes" id="UP000182985"/>
    </source>
</evidence>
<proteinExistence type="predicted"/>
<sequence>MKPRPPYLTEMPVSTRIMDLFKWHELYGFCCRCGHIGSVDREMILRKYGTQTWFVDLYRRMRCRACMTKGYARFGITKMPKG</sequence>
<accession>A0A1J6I7Z1</accession>
<protein>
    <submittedName>
        <fullName evidence="1">Uncharacterized protein</fullName>
    </submittedName>
</protein>
<evidence type="ECO:0000313" key="1">
    <source>
        <dbReference type="EMBL" id="OIS93934.1"/>
    </source>
</evidence>
<keyword evidence="2" id="KW-1185">Reference proteome</keyword>
<gene>
    <name evidence="1" type="ORF">BLA27_07495</name>
</gene>
<dbReference type="EMBL" id="MOEC01000006">
    <property type="protein sequence ID" value="OIS93934.1"/>
    <property type="molecule type" value="Genomic_DNA"/>
</dbReference>